<dbReference type="AlphaFoldDB" id="A0A0G4PVG6"/>
<evidence type="ECO:0000313" key="1">
    <source>
        <dbReference type="EMBL" id="CRL30373.1"/>
    </source>
</evidence>
<reference evidence="1 2" key="1">
    <citation type="journal article" date="2014" name="Nat. Commun.">
        <title>Multiple recent horizontal transfers of a large genomic region in cheese making fungi.</title>
        <authorList>
            <person name="Cheeseman K."/>
            <person name="Ropars J."/>
            <person name="Renault P."/>
            <person name="Dupont J."/>
            <person name="Gouzy J."/>
            <person name="Branca A."/>
            <person name="Abraham A.L."/>
            <person name="Ceppi M."/>
            <person name="Conseiller E."/>
            <person name="Debuchy R."/>
            <person name="Malagnac F."/>
            <person name="Goarin A."/>
            <person name="Silar P."/>
            <person name="Lacoste S."/>
            <person name="Sallet E."/>
            <person name="Bensimon A."/>
            <person name="Giraud T."/>
            <person name="Brygoo Y."/>
        </authorList>
    </citation>
    <scope>NUCLEOTIDE SEQUENCE [LARGE SCALE GENOMIC DNA]</scope>
    <source>
        <strain evidence="2">FM 013</strain>
    </source>
</reference>
<dbReference type="Proteomes" id="UP000053732">
    <property type="component" value="Unassembled WGS sequence"/>
</dbReference>
<gene>
    <name evidence="1" type="ORF">PCAMFM013_S050g000020</name>
</gene>
<proteinExistence type="predicted"/>
<name>A0A0G4PVG6_PENC3</name>
<evidence type="ECO:0000313" key="2">
    <source>
        <dbReference type="Proteomes" id="UP000053732"/>
    </source>
</evidence>
<sequence length="115" mass="12747">MEPAPDLVDKGAEHNVIRLIHDGNGPGRRGTPAGSLFEISAKSSFRLVMPTKVPKKRCFIKMRRGITPEKYGISALMARLQELLTSNTRRELPLLRSGSTNIVFLKTLGTSMTLR</sequence>
<protein>
    <submittedName>
        <fullName evidence="1">Str. FM013</fullName>
    </submittedName>
</protein>
<dbReference type="EMBL" id="HG793183">
    <property type="protein sequence ID" value="CRL30373.1"/>
    <property type="molecule type" value="Genomic_DNA"/>
</dbReference>
<organism evidence="1 2">
    <name type="scientific">Penicillium camemberti (strain FM 013)</name>
    <dbReference type="NCBI Taxonomy" id="1429867"/>
    <lineage>
        <taxon>Eukaryota</taxon>
        <taxon>Fungi</taxon>
        <taxon>Dikarya</taxon>
        <taxon>Ascomycota</taxon>
        <taxon>Pezizomycotina</taxon>
        <taxon>Eurotiomycetes</taxon>
        <taxon>Eurotiomycetidae</taxon>
        <taxon>Eurotiales</taxon>
        <taxon>Aspergillaceae</taxon>
        <taxon>Penicillium</taxon>
    </lineage>
</organism>
<keyword evidence="2" id="KW-1185">Reference proteome</keyword>
<accession>A0A0G4PVG6</accession>